<dbReference type="EMBL" id="RQGG01000034">
    <property type="protein sequence ID" value="TGL50806.1"/>
    <property type="molecule type" value="Genomic_DNA"/>
</dbReference>
<reference evidence="1" key="1">
    <citation type="journal article" date="2019" name="PLoS Negl. Trop. Dis.">
        <title>Revisiting the worldwide diversity of Leptospira species in the environment.</title>
        <authorList>
            <person name="Vincent A.T."/>
            <person name="Schiettekatte O."/>
            <person name="Bourhy P."/>
            <person name="Veyrier F.J."/>
            <person name="Picardeau M."/>
        </authorList>
    </citation>
    <scope>NUCLEOTIDE SEQUENCE [LARGE SCALE GENOMIC DNA]</scope>
    <source>
        <strain evidence="1">201702454</strain>
    </source>
</reference>
<proteinExistence type="predicted"/>
<organism evidence="1 2">
    <name type="scientific">Leptospira kemamanensis</name>
    <dbReference type="NCBI Taxonomy" id="2484942"/>
    <lineage>
        <taxon>Bacteria</taxon>
        <taxon>Pseudomonadati</taxon>
        <taxon>Spirochaetota</taxon>
        <taxon>Spirochaetia</taxon>
        <taxon>Leptospirales</taxon>
        <taxon>Leptospiraceae</taxon>
        <taxon>Leptospira</taxon>
    </lineage>
</organism>
<protein>
    <submittedName>
        <fullName evidence="1">IS481 family transposase</fullName>
    </submittedName>
</protein>
<name>A0A4V3JPZ7_9LEPT</name>
<evidence type="ECO:0000313" key="1">
    <source>
        <dbReference type="EMBL" id="TGL50806.1"/>
    </source>
</evidence>
<keyword evidence="2" id="KW-1185">Reference proteome</keyword>
<gene>
    <name evidence="1" type="ORF">EHQ59_12725</name>
</gene>
<comment type="caution">
    <text evidence="1">The sequence shown here is derived from an EMBL/GenBank/DDBJ whole genome shotgun (WGS) entry which is preliminary data.</text>
</comment>
<accession>A0A4V3JPZ7</accession>
<dbReference type="InterPro" id="IPR012337">
    <property type="entry name" value="RNaseH-like_sf"/>
</dbReference>
<dbReference type="SUPFAM" id="SSF53098">
    <property type="entry name" value="Ribonuclease H-like"/>
    <property type="match status" value="1"/>
</dbReference>
<feature type="non-terminal residue" evidence="1">
    <location>
        <position position="1"/>
    </location>
</feature>
<dbReference type="Proteomes" id="UP000297609">
    <property type="component" value="Unassembled WGS sequence"/>
</dbReference>
<sequence>SSGGVRGVWTRTKLLTKHQRLLRLDQHLKEHPIELNENQIKLLEKFNPEYRDRHIQADFTGDLVAMDTFMVGTLKGIGRVYLQTVIDCHSRYAWGTLHTTKMPITAVQTLNNEVLPFFEEH</sequence>
<feature type="non-terminal residue" evidence="1">
    <location>
        <position position="121"/>
    </location>
</feature>
<evidence type="ECO:0000313" key="2">
    <source>
        <dbReference type="Proteomes" id="UP000297609"/>
    </source>
</evidence>
<dbReference type="AlphaFoldDB" id="A0A4V3JPZ7"/>